<dbReference type="AlphaFoldDB" id="A0AAW2YJR7"/>
<keyword evidence="1" id="KW-0175">Coiled coil</keyword>
<organism evidence="2 3">
    <name type="scientific">Acrasis kona</name>
    <dbReference type="NCBI Taxonomy" id="1008807"/>
    <lineage>
        <taxon>Eukaryota</taxon>
        <taxon>Discoba</taxon>
        <taxon>Heterolobosea</taxon>
        <taxon>Tetramitia</taxon>
        <taxon>Eutetramitia</taxon>
        <taxon>Acrasidae</taxon>
        <taxon>Acrasis</taxon>
    </lineage>
</organism>
<proteinExistence type="predicted"/>
<evidence type="ECO:0000256" key="1">
    <source>
        <dbReference type="SAM" id="Coils"/>
    </source>
</evidence>
<gene>
    <name evidence="2" type="ORF">AKO1_005750</name>
</gene>
<protein>
    <submittedName>
        <fullName evidence="2">AroQ</fullName>
    </submittedName>
</protein>
<dbReference type="EMBL" id="JAOPGA020000167">
    <property type="protein sequence ID" value="KAL0477334.1"/>
    <property type="molecule type" value="Genomic_DNA"/>
</dbReference>
<reference evidence="2 3" key="1">
    <citation type="submission" date="2024-03" db="EMBL/GenBank/DDBJ databases">
        <title>The Acrasis kona genome and developmental transcriptomes reveal deep origins of eukaryotic multicellular pathways.</title>
        <authorList>
            <person name="Sheikh S."/>
            <person name="Fu C.-J."/>
            <person name="Brown M.W."/>
            <person name="Baldauf S.L."/>
        </authorList>
    </citation>
    <scope>NUCLEOTIDE SEQUENCE [LARGE SCALE GENOMIC DNA]</scope>
    <source>
        <strain evidence="2 3">ATCC MYA-3509</strain>
    </source>
</reference>
<keyword evidence="3" id="KW-1185">Reference proteome</keyword>
<evidence type="ECO:0000313" key="3">
    <source>
        <dbReference type="Proteomes" id="UP001431209"/>
    </source>
</evidence>
<name>A0AAW2YJR7_9EUKA</name>
<dbReference type="Proteomes" id="UP001431209">
    <property type="component" value="Unassembled WGS sequence"/>
</dbReference>
<feature type="coiled-coil region" evidence="1">
    <location>
        <begin position="59"/>
        <end position="86"/>
    </location>
</feature>
<sequence length="323" mass="37902">MRQSSSFVLDPINVFRRSTSNTSFTDDNEPQSAPSSALLSRSFSDYFEVDTPVNAFDAYRMALEEYESLTRTIKSLRRELKDVAIRTDEWKLKYSSRVVFASNTLVSIYLLGRRTIDIINDNYAGLLRYFINPKGLLEYDVVKRVLNKFSIAQDKKPQQIQRSAEIRRKFLNRITLRQKHSLPQFRIRSNERFNAFLIRTLWPQLFRCALFVFSGYWLMNHESNWKRNIGFVTSLINNIYWAMDTSEAYTFGIYLNMLSLLIYLTAKYFNSSTLEDDLHSSGDDYQKYDDDIGDPLTPLSAVNFNHRFHPRASSMSTPRHTNW</sequence>
<evidence type="ECO:0000313" key="2">
    <source>
        <dbReference type="EMBL" id="KAL0477334.1"/>
    </source>
</evidence>
<accession>A0AAW2YJR7</accession>
<comment type="caution">
    <text evidence="2">The sequence shown here is derived from an EMBL/GenBank/DDBJ whole genome shotgun (WGS) entry which is preliminary data.</text>
</comment>